<evidence type="ECO:0000313" key="2">
    <source>
        <dbReference type="EMBL" id="KAK9168710.1"/>
    </source>
</evidence>
<sequence>MMGQKQERGDVVHGLFSIPSVDPERAISVKAKLGERTGSRRKGRRVRRMGEREGRRQRGSEAIGVLGDAERARKRPNATTSSRRRGAVTEDKDDGGKKEMCSGVKKWVSSDGCLV</sequence>
<feature type="region of interest" description="Disordered" evidence="1">
    <location>
        <begin position="27"/>
        <end position="102"/>
    </location>
</feature>
<feature type="compositionally biased region" description="Basic and acidic residues" evidence="1">
    <location>
        <begin position="48"/>
        <end position="59"/>
    </location>
</feature>
<dbReference type="EMBL" id="JBBNAF010000001">
    <property type="protein sequence ID" value="KAK9168710.1"/>
    <property type="molecule type" value="Genomic_DNA"/>
</dbReference>
<organism evidence="2 3">
    <name type="scientific">Stephania yunnanensis</name>
    <dbReference type="NCBI Taxonomy" id="152371"/>
    <lineage>
        <taxon>Eukaryota</taxon>
        <taxon>Viridiplantae</taxon>
        <taxon>Streptophyta</taxon>
        <taxon>Embryophyta</taxon>
        <taxon>Tracheophyta</taxon>
        <taxon>Spermatophyta</taxon>
        <taxon>Magnoliopsida</taxon>
        <taxon>Ranunculales</taxon>
        <taxon>Menispermaceae</taxon>
        <taxon>Menispermoideae</taxon>
        <taxon>Cissampelideae</taxon>
        <taxon>Stephania</taxon>
    </lineage>
</organism>
<proteinExistence type="predicted"/>
<evidence type="ECO:0000256" key="1">
    <source>
        <dbReference type="SAM" id="MobiDB-lite"/>
    </source>
</evidence>
<feature type="compositionally biased region" description="Basic and acidic residues" evidence="1">
    <location>
        <begin position="27"/>
        <end position="38"/>
    </location>
</feature>
<evidence type="ECO:0000313" key="3">
    <source>
        <dbReference type="Proteomes" id="UP001420932"/>
    </source>
</evidence>
<keyword evidence="3" id="KW-1185">Reference proteome</keyword>
<protein>
    <submittedName>
        <fullName evidence="2">Uncharacterized protein</fullName>
    </submittedName>
</protein>
<dbReference type="AlphaFoldDB" id="A0AAP0LDR1"/>
<accession>A0AAP0LDR1</accession>
<feature type="compositionally biased region" description="Basic and acidic residues" evidence="1">
    <location>
        <begin position="87"/>
        <end position="100"/>
    </location>
</feature>
<dbReference type="Proteomes" id="UP001420932">
    <property type="component" value="Unassembled WGS sequence"/>
</dbReference>
<feature type="compositionally biased region" description="Basic residues" evidence="1">
    <location>
        <begin position="72"/>
        <end position="86"/>
    </location>
</feature>
<reference evidence="2 3" key="1">
    <citation type="submission" date="2024-01" db="EMBL/GenBank/DDBJ databases">
        <title>Genome assemblies of Stephania.</title>
        <authorList>
            <person name="Yang L."/>
        </authorList>
    </citation>
    <scope>NUCLEOTIDE SEQUENCE [LARGE SCALE GENOMIC DNA]</scope>
    <source>
        <strain evidence="2">YNDBR</strain>
        <tissue evidence="2">Leaf</tissue>
    </source>
</reference>
<name>A0AAP0LDR1_9MAGN</name>
<gene>
    <name evidence="2" type="ORF">Syun_000850</name>
</gene>
<comment type="caution">
    <text evidence="2">The sequence shown here is derived from an EMBL/GenBank/DDBJ whole genome shotgun (WGS) entry which is preliminary data.</text>
</comment>